<proteinExistence type="predicted"/>
<dbReference type="RefSeq" id="WP_114448563.1">
    <property type="nucleotide sequence ID" value="NZ_QPHM01000001.1"/>
</dbReference>
<keyword evidence="3" id="KW-1185">Reference proteome</keyword>
<dbReference type="AlphaFoldDB" id="A0A368NBT0"/>
<evidence type="ECO:0000259" key="1">
    <source>
        <dbReference type="Pfam" id="PF26481"/>
    </source>
</evidence>
<accession>A0A368NBT0</accession>
<evidence type="ECO:0000313" key="2">
    <source>
        <dbReference type="EMBL" id="RCU47014.1"/>
    </source>
</evidence>
<protein>
    <recommendedName>
        <fullName evidence="1">DUF8154 domain-containing protein</fullName>
    </recommendedName>
</protein>
<dbReference type="EMBL" id="QPHM01000001">
    <property type="protein sequence ID" value="RCU47014.1"/>
    <property type="molecule type" value="Genomic_DNA"/>
</dbReference>
<reference evidence="2 3" key="1">
    <citation type="submission" date="2018-07" db="EMBL/GenBank/DDBJ databases">
        <title>Genome sequences of Haloplanus salinus JCM 18368T.</title>
        <authorList>
            <person name="Kim Y.B."/>
            <person name="Roh S.W."/>
        </authorList>
    </citation>
    <scope>NUCLEOTIDE SEQUENCE [LARGE SCALE GENOMIC DNA]</scope>
    <source>
        <strain evidence="2 3">JCM 18368</strain>
    </source>
</reference>
<evidence type="ECO:0000313" key="3">
    <source>
        <dbReference type="Proteomes" id="UP000252189"/>
    </source>
</evidence>
<comment type="caution">
    <text evidence="2">The sequence shown here is derived from an EMBL/GenBank/DDBJ whole genome shotgun (WGS) entry which is preliminary data.</text>
</comment>
<feature type="domain" description="DUF8154" evidence="1">
    <location>
        <begin position="1"/>
        <end position="161"/>
    </location>
</feature>
<gene>
    <name evidence="2" type="ORF">DU504_06670</name>
</gene>
<organism evidence="2 3">
    <name type="scientific">Haloplanus salinus</name>
    <dbReference type="NCBI Taxonomy" id="1126245"/>
    <lineage>
        <taxon>Archaea</taxon>
        <taxon>Methanobacteriati</taxon>
        <taxon>Methanobacteriota</taxon>
        <taxon>Stenosarchaea group</taxon>
        <taxon>Halobacteria</taxon>
        <taxon>Halobacteriales</taxon>
        <taxon>Haloferacaceae</taxon>
        <taxon>Haloplanus</taxon>
    </lineage>
</organism>
<name>A0A368NBT0_9EURY</name>
<dbReference type="OrthoDB" id="237859at2157"/>
<dbReference type="InterPro" id="IPR058467">
    <property type="entry name" value="DUF8154"/>
</dbReference>
<dbReference type="Pfam" id="PF26481">
    <property type="entry name" value="DUF8154"/>
    <property type="match status" value="1"/>
</dbReference>
<dbReference type="Proteomes" id="UP000252189">
    <property type="component" value="Unassembled WGS sequence"/>
</dbReference>
<sequence>MDNSSIEDSLDDVLQEFRTGSGQPETGLEVNDTALLQLRKSCRMLAAVKSLQEQNGYYTVIIEASFASIERSIQFYLQEKSYIKEDEFVDHRKVYELGENAALYGADFKEKLIRLWENNRSRTYYREGIGTEKSAALLVELAEQIHSHILQLAGEKHECICDTA</sequence>